<dbReference type="InParanoid" id="T0SH49"/>
<sequence>MSRSAMTVASTPELVRAIAGFVASGVTLRRLLEAINPADLDGSWQSFLALVDDWFVRPNDLWPVVQYNVMCNEVTIFDIDTYFQRNESIDALRREHPHVQDGAAVGWMAPATINIARGIWTSCTLHLQTNATALDISSLAEALMSAPALRAVSVITSQLKYTLQMNPPLYVFHDDAFPTSLAPAVWQMLLQSHVVDLRLIGGSLLATSDGVKCLTQWLSTRPATRLHLSDVNVSATDATVLATALRNCNTLRELELDYDKDLVPAFLSQPLPRHLRRLRLFKSEPTSPHSRDVTLADLDGRGSLVVDALAFARLTHFSMDASRLNLAEATAIVVAALQLPRLLHLDISGGPRGLSACLVSVQRSPRLEVFLLQERRR</sequence>
<dbReference type="EMBL" id="JH767132">
    <property type="protein sequence ID" value="EQC42312.1"/>
    <property type="molecule type" value="Genomic_DNA"/>
</dbReference>
<dbReference type="VEuPathDB" id="FungiDB:SDRG_00051"/>
<keyword evidence="2" id="KW-1185">Reference proteome</keyword>
<evidence type="ECO:0000313" key="1">
    <source>
        <dbReference type="EMBL" id="EQC42312.1"/>
    </source>
</evidence>
<dbReference type="Gene3D" id="3.80.10.10">
    <property type="entry name" value="Ribonuclease Inhibitor"/>
    <property type="match status" value="1"/>
</dbReference>
<evidence type="ECO:0000313" key="2">
    <source>
        <dbReference type="Proteomes" id="UP000030762"/>
    </source>
</evidence>
<dbReference type="SUPFAM" id="SSF52047">
    <property type="entry name" value="RNI-like"/>
    <property type="match status" value="1"/>
</dbReference>
<organism evidence="1 2">
    <name type="scientific">Saprolegnia diclina (strain VS20)</name>
    <dbReference type="NCBI Taxonomy" id="1156394"/>
    <lineage>
        <taxon>Eukaryota</taxon>
        <taxon>Sar</taxon>
        <taxon>Stramenopiles</taxon>
        <taxon>Oomycota</taxon>
        <taxon>Saprolegniomycetes</taxon>
        <taxon>Saprolegniales</taxon>
        <taxon>Saprolegniaceae</taxon>
        <taxon>Saprolegnia</taxon>
    </lineage>
</organism>
<gene>
    <name evidence="1" type="ORF">SDRG_00051</name>
</gene>
<protein>
    <submittedName>
        <fullName evidence="1">Uncharacterized protein</fullName>
    </submittedName>
</protein>
<dbReference type="InterPro" id="IPR032675">
    <property type="entry name" value="LRR_dom_sf"/>
</dbReference>
<accession>T0SH49</accession>
<proteinExistence type="predicted"/>
<name>T0SH49_SAPDV</name>
<dbReference type="Proteomes" id="UP000030762">
    <property type="component" value="Unassembled WGS sequence"/>
</dbReference>
<reference evidence="1 2" key="1">
    <citation type="submission" date="2012-04" db="EMBL/GenBank/DDBJ databases">
        <title>The Genome Sequence of Saprolegnia declina VS20.</title>
        <authorList>
            <consortium name="The Broad Institute Genome Sequencing Platform"/>
            <person name="Russ C."/>
            <person name="Nusbaum C."/>
            <person name="Tyler B."/>
            <person name="van West P."/>
            <person name="Dieguez-Uribeondo J."/>
            <person name="de Bruijn I."/>
            <person name="Tripathy S."/>
            <person name="Jiang R."/>
            <person name="Young S.K."/>
            <person name="Zeng Q."/>
            <person name="Gargeya S."/>
            <person name="Fitzgerald M."/>
            <person name="Haas B."/>
            <person name="Abouelleil A."/>
            <person name="Alvarado L."/>
            <person name="Arachchi H.M."/>
            <person name="Berlin A."/>
            <person name="Chapman S.B."/>
            <person name="Goldberg J."/>
            <person name="Griggs A."/>
            <person name="Gujja S."/>
            <person name="Hansen M."/>
            <person name="Howarth C."/>
            <person name="Imamovic A."/>
            <person name="Larimer J."/>
            <person name="McCowen C."/>
            <person name="Montmayeur A."/>
            <person name="Murphy C."/>
            <person name="Neiman D."/>
            <person name="Pearson M."/>
            <person name="Priest M."/>
            <person name="Roberts A."/>
            <person name="Saif S."/>
            <person name="Shea T."/>
            <person name="Sisk P."/>
            <person name="Sykes S."/>
            <person name="Wortman J."/>
            <person name="Nusbaum C."/>
            <person name="Birren B."/>
        </authorList>
    </citation>
    <scope>NUCLEOTIDE SEQUENCE [LARGE SCALE GENOMIC DNA]</scope>
    <source>
        <strain evidence="1 2">VS20</strain>
    </source>
</reference>
<dbReference type="RefSeq" id="XP_008603735.1">
    <property type="nucleotide sequence ID" value="XM_008605513.1"/>
</dbReference>
<dbReference type="AlphaFoldDB" id="T0SH49"/>
<dbReference type="OrthoDB" id="10422331at2759"/>
<dbReference type="GeneID" id="19940778"/>